<dbReference type="RefSeq" id="WP_109745324.1">
    <property type="nucleotide sequence ID" value="NZ_QGGO01000042.1"/>
</dbReference>
<dbReference type="PANTHER" id="PTHR12110:SF41">
    <property type="entry name" value="INOSOSE DEHYDRATASE"/>
    <property type="match status" value="1"/>
</dbReference>
<dbReference type="Gene3D" id="3.20.20.150">
    <property type="entry name" value="Divalent-metal-dependent TIM barrel enzymes"/>
    <property type="match status" value="1"/>
</dbReference>
<dbReference type="SUPFAM" id="SSF51658">
    <property type="entry name" value="Xylose isomerase-like"/>
    <property type="match status" value="1"/>
</dbReference>
<dbReference type="EMBL" id="QGGO01000042">
    <property type="protein sequence ID" value="PWK16863.1"/>
    <property type="molecule type" value="Genomic_DNA"/>
</dbReference>
<organism evidence="2 3">
    <name type="scientific">Arcicella aurantiaca</name>
    <dbReference type="NCBI Taxonomy" id="591202"/>
    <lineage>
        <taxon>Bacteria</taxon>
        <taxon>Pseudomonadati</taxon>
        <taxon>Bacteroidota</taxon>
        <taxon>Cytophagia</taxon>
        <taxon>Cytophagales</taxon>
        <taxon>Flectobacillaceae</taxon>
        <taxon>Arcicella</taxon>
    </lineage>
</organism>
<dbReference type="InterPro" id="IPR050312">
    <property type="entry name" value="IolE/XylAMocC-like"/>
</dbReference>
<accession>A0A316DJP5</accession>
<reference evidence="2 3" key="1">
    <citation type="submission" date="2018-05" db="EMBL/GenBank/DDBJ databases">
        <title>Genomic Encyclopedia of Archaeal and Bacterial Type Strains, Phase II (KMG-II): from individual species to whole genera.</title>
        <authorList>
            <person name="Goeker M."/>
        </authorList>
    </citation>
    <scope>NUCLEOTIDE SEQUENCE [LARGE SCALE GENOMIC DNA]</scope>
    <source>
        <strain evidence="2 3">DSM 22214</strain>
    </source>
</reference>
<protein>
    <submittedName>
        <fullName evidence="2">Sugar phosphate isomerase/epimerase</fullName>
    </submittedName>
</protein>
<evidence type="ECO:0000259" key="1">
    <source>
        <dbReference type="Pfam" id="PF01261"/>
    </source>
</evidence>
<comment type="caution">
    <text evidence="2">The sequence shown here is derived from an EMBL/GenBank/DDBJ whole genome shotgun (WGS) entry which is preliminary data.</text>
</comment>
<dbReference type="Pfam" id="PF01261">
    <property type="entry name" value="AP_endonuc_2"/>
    <property type="match status" value="1"/>
</dbReference>
<gene>
    <name evidence="2" type="ORF">LV89_04683</name>
</gene>
<evidence type="ECO:0000313" key="3">
    <source>
        <dbReference type="Proteomes" id="UP000245489"/>
    </source>
</evidence>
<evidence type="ECO:0000313" key="2">
    <source>
        <dbReference type="EMBL" id="PWK16863.1"/>
    </source>
</evidence>
<dbReference type="Proteomes" id="UP000245489">
    <property type="component" value="Unassembled WGS sequence"/>
</dbReference>
<proteinExistence type="predicted"/>
<dbReference type="GO" id="GO:0016853">
    <property type="term" value="F:isomerase activity"/>
    <property type="evidence" value="ECO:0007669"/>
    <property type="project" value="UniProtKB-KW"/>
</dbReference>
<dbReference type="PANTHER" id="PTHR12110">
    <property type="entry name" value="HYDROXYPYRUVATE ISOMERASE"/>
    <property type="match status" value="1"/>
</dbReference>
<dbReference type="OrthoDB" id="9798407at2"/>
<dbReference type="AlphaFoldDB" id="A0A316DJP5"/>
<sequence>MKKNLITLSIFLLCVSTFQEIIAQKSKKLFNYPFGVQAYTFRKHFPNSVEGTLDKIQKMGITEIETSGAKGISDEDYKKLCTARGISVPSIGAGYDQLEQTSQDIVTKAKIFGAKYVMCAWVPHKGDEFTLEDAKKAVEVFNKAGKFLKENGLTFCYHPHGYEFRPYEDGTLLDYIFKNTNPEYVSFEMDVLWVLHGGGSPVKLLEKYGNRWKLMHVKDLKKGVVGDFSGHTPAENDVVLGTGQADWKNIFKLSKKLGIKHYFIEDESEHEMENVPLSIDYLKKL</sequence>
<dbReference type="InterPro" id="IPR036237">
    <property type="entry name" value="Xyl_isomerase-like_sf"/>
</dbReference>
<name>A0A316DJP5_9BACT</name>
<keyword evidence="3" id="KW-1185">Reference proteome</keyword>
<keyword evidence="2" id="KW-0413">Isomerase</keyword>
<feature type="domain" description="Xylose isomerase-like TIM barrel" evidence="1">
    <location>
        <begin position="54"/>
        <end position="284"/>
    </location>
</feature>
<dbReference type="InterPro" id="IPR013022">
    <property type="entry name" value="Xyl_isomerase-like_TIM-brl"/>
</dbReference>